<dbReference type="Pfam" id="PF01584">
    <property type="entry name" value="CheW"/>
    <property type="match status" value="1"/>
</dbReference>
<dbReference type="InterPro" id="IPR036890">
    <property type="entry name" value="HATPase_C_sf"/>
</dbReference>
<dbReference type="Gene3D" id="1.10.287.560">
    <property type="entry name" value="Histidine kinase CheA-like, homodimeric domain"/>
    <property type="match status" value="1"/>
</dbReference>
<dbReference type="Pfam" id="PF01627">
    <property type="entry name" value="Hpt"/>
    <property type="match status" value="1"/>
</dbReference>
<dbReference type="Pfam" id="PF02518">
    <property type="entry name" value="HATPase_c"/>
    <property type="match status" value="1"/>
</dbReference>
<dbReference type="RefSeq" id="WP_265046448.1">
    <property type="nucleotide sequence ID" value="NZ_CP100390.1"/>
</dbReference>
<organism evidence="16 17">
    <name type="scientific">Alkalimarinus alittae</name>
    <dbReference type="NCBI Taxonomy" id="2961619"/>
    <lineage>
        <taxon>Bacteria</taxon>
        <taxon>Pseudomonadati</taxon>
        <taxon>Pseudomonadota</taxon>
        <taxon>Gammaproteobacteria</taxon>
        <taxon>Alteromonadales</taxon>
        <taxon>Alteromonadaceae</taxon>
        <taxon>Alkalimarinus</taxon>
    </lineage>
</organism>
<dbReference type="InterPro" id="IPR002545">
    <property type="entry name" value="CheW-lke_dom"/>
</dbReference>
<evidence type="ECO:0000313" key="17">
    <source>
        <dbReference type="Proteomes" id="UP001163739"/>
    </source>
</evidence>
<proteinExistence type="predicted"/>
<keyword evidence="17" id="KW-1185">Reference proteome</keyword>
<dbReference type="PANTHER" id="PTHR43395:SF10">
    <property type="entry name" value="CHEMOTAXIS PROTEIN CHEA"/>
    <property type="match status" value="1"/>
</dbReference>
<dbReference type="PANTHER" id="PTHR43395">
    <property type="entry name" value="SENSOR HISTIDINE KINASE CHEA"/>
    <property type="match status" value="1"/>
</dbReference>
<evidence type="ECO:0000259" key="14">
    <source>
        <dbReference type="PROSITE" id="PS50851"/>
    </source>
</evidence>
<evidence type="ECO:0000256" key="10">
    <source>
        <dbReference type="ARBA" id="ARBA00023012"/>
    </source>
</evidence>
<dbReference type="InterPro" id="IPR008207">
    <property type="entry name" value="Sig_transdc_His_kin_Hpt_dom"/>
</dbReference>
<comment type="function">
    <text evidence="11">Involved in the transmission of sensory signals from the chemoreceptors to the flagellar motors. CheA is autophosphorylated; it can transfer its phosphate group to either CheB or CheY.</text>
</comment>
<keyword evidence="7" id="KW-0547">Nucleotide-binding</keyword>
<evidence type="ECO:0000256" key="3">
    <source>
        <dbReference type="ARBA" id="ARBA00021495"/>
    </source>
</evidence>
<evidence type="ECO:0000256" key="7">
    <source>
        <dbReference type="ARBA" id="ARBA00022741"/>
    </source>
</evidence>
<feature type="domain" description="CheW-like" evidence="14">
    <location>
        <begin position="526"/>
        <end position="661"/>
    </location>
</feature>
<dbReference type="Gene3D" id="1.20.120.160">
    <property type="entry name" value="HPT domain"/>
    <property type="match status" value="1"/>
</dbReference>
<gene>
    <name evidence="16" type="ORF">NKI27_12865</name>
</gene>
<dbReference type="InterPro" id="IPR004105">
    <property type="entry name" value="CheA-like_dim"/>
</dbReference>
<dbReference type="Pfam" id="PF02895">
    <property type="entry name" value="H-kinase_dim"/>
    <property type="match status" value="1"/>
</dbReference>
<dbReference type="Gene3D" id="3.30.565.10">
    <property type="entry name" value="Histidine kinase-like ATPase, C-terminal domain"/>
    <property type="match status" value="1"/>
</dbReference>
<dbReference type="Gene3D" id="2.30.30.40">
    <property type="entry name" value="SH3 Domains"/>
    <property type="match status" value="1"/>
</dbReference>
<dbReference type="SUPFAM" id="SSF47226">
    <property type="entry name" value="Histidine-containing phosphotransfer domain, HPT domain"/>
    <property type="match status" value="1"/>
</dbReference>
<dbReference type="PROSITE" id="PS50109">
    <property type="entry name" value="HIS_KIN"/>
    <property type="match status" value="1"/>
</dbReference>
<evidence type="ECO:0000259" key="13">
    <source>
        <dbReference type="PROSITE" id="PS50109"/>
    </source>
</evidence>
<evidence type="ECO:0000256" key="9">
    <source>
        <dbReference type="ARBA" id="ARBA00022840"/>
    </source>
</evidence>
<dbReference type="CDD" id="cd00088">
    <property type="entry name" value="HPT"/>
    <property type="match status" value="1"/>
</dbReference>
<evidence type="ECO:0000256" key="11">
    <source>
        <dbReference type="ARBA" id="ARBA00035100"/>
    </source>
</evidence>
<dbReference type="EC" id="2.7.13.3" evidence="2"/>
<keyword evidence="5 12" id="KW-0597">Phosphoprotein</keyword>
<evidence type="ECO:0000256" key="5">
    <source>
        <dbReference type="ARBA" id="ARBA00022553"/>
    </source>
</evidence>
<keyword evidence="8" id="KW-0418">Kinase</keyword>
<dbReference type="PRINTS" id="PR00344">
    <property type="entry name" value="BCTRLSENSOR"/>
</dbReference>
<protein>
    <recommendedName>
        <fullName evidence="3">Chemotaxis protein CheA</fullName>
        <ecNumber evidence="2">2.7.13.3</ecNumber>
    </recommendedName>
</protein>
<dbReference type="SUPFAM" id="SSF55874">
    <property type="entry name" value="ATPase domain of HSP90 chaperone/DNA topoisomerase II/histidine kinase"/>
    <property type="match status" value="1"/>
</dbReference>
<name>A0ABY6MYP7_9ALTE</name>
<keyword evidence="6" id="KW-0808">Transferase</keyword>
<dbReference type="SUPFAM" id="SSF47384">
    <property type="entry name" value="Homodimeric domain of signal transducing histidine kinase"/>
    <property type="match status" value="1"/>
</dbReference>
<dbReference type="SMART" id="SM01231">
    <property type="entry name" value="H-kinase_dim"/>
    <property type="match status" value="1"/>
</dbReference>
<accession>A0ABY6MYP7</accession>
<comment type="catalytic activity">
    <reaction evidence="1">
        <text>ATP + protein L-histidine = ADP + protein N-phospho-L-histidine.</text>
        <dbReference type="EC" id="2.7.13.3"/>
    </reaction>
</comment>
<evidence type="ECO:0000259" key="15">
    <source>
        <dbReference type="PROSITE" id="PS50894"/>
    </source>
</evidence>
<dbReference type="InterPro" id="IPR004358">
    <property type="entry name" value="Sig_transdc_His_kin-like_C"/>
</dbReference>
<feature type="domain" description="Histidine kinase" evidence="13">
    <location>
        <begin position="312"/>
        <end position="524"/>
    </location>
</feature>
<evidence type="ECO:0000256" key="4">
    <source>
        <dbReference type="ARBA" id="ARBA00022500"/>
    </source>
</evidence>
<dbReference type="PROSITE" id="PS50851">
    <property type="entry name" value="CHEW"/>
    <property type="match status" value="1"/>
</dbReference>
<feature type="modified residue" description="Phosphohistidine" evidence="12">
    <location>
        <position position="48"/>
    </location>
</feature>
<sequence>MSIDLSQFHQVFFEESYEGLDVMESALLNLQPDKVDSDTINEIFRAAHSIKGGSGTFGFTDVADFTHVVETLLDEIRGEVRDITSDTVELFLKSVDCIRKMIQQHDVGDPYDATDANAIKAQFETILSNDLPTQAGESLAITPVTASHEIQNDSPAPHGWKIYFKPHQDILRTGNDPLRMFRELESLGPLIVAVDVSALPHISLIDPEACYLAWSLELKADVPKAVIDEAFEWVADESELSITPVVVEDDQVSAPEQLTPYRPAVKGSDLSKVEVTSIRVGIDKVDDLINMVGELVITQSMLGELGLDFTMKSLPKLLEGIEQLSQNTRELQESVMRIRMLPISFTFSRFPRLVHDLGRAMGKKIELKLSGEQTELDKTVMEKIGDPLVHLVRNSLDHGIETPQERLTLGKPETGTITLNAFHQGGKIVIQIIDDGAGLNKAKILEKAKQNGMVSDTDVLSDDQIHDLIFKPGFSTADQVSDISGRGVGMDVVRRNIIELNGSVEVESTEGEGSVFTIRLPLTLATLEGQLIRVGRQTYILPLISIVESIQSFQGMLHRVVGGCDLLRLRDEYVPIIQLSSLFNIPSDSKDMEDGLLVVVEGDNMKVAIFIDDLEAQQQVVIKSLEENYKKVEGVSGATILGDGTVSLILDIAGLIKLAGVQRHEYKAVHKGDDYAA</sequence>
<evidence type="ECO:0000256" key="2">
    <source>
        <dbReference type="ARBA" id="ARBA00012438"/>
    </source>
</evidence>
<dbReference type="InterPro" id="IPR036641">
    <property type="entry name" value="HPT_dom_sf"/>
</dbReference>
<dbReference type="InterPro" id="IPR036061">
    <property type="entry name" value="CheW-like_dom_sf"/>
</dbReference>
<dbReference type="SMART" id="SM00387">
    <property type="entry name" value="HATPase_c"/>
    <property type="match status" value="1"/>
</dbReference>
<evidence type="ECO:0000256" key="1">
    <source>
        <dbReference type="ARBA" id="ARBA00000085"/>
    </source>
</evidence>
<dbReference type="Proteomes" id="UP001163739">
    <property type="component" value="Chromosome"/>
</dbReference>
<dbReference type="CDD" id="cd00731">
    <property type="entry name" value="CheA_reg"/>
    <property type="match status" value="1"/>
</dbReference>
<keyword evidence="4" id="KW-0145">Chemotaxis</keyword>
<dbReference type="InterPro" id="IPR003594">
    <property type="entry name" value="HATPase_dom"/>
</dbReference>
<feature type="domain" description="HPt" evidence="15">
    <location>
        <begin position="1"/>
        <end position="105"/>
    </location>
</feature>
<evidence type="ECO:0000256" key="6">
    <source>
        <dbReference type="ARBA" id="ARBA00022679"/>
    </source>
</evidence>
<dbReference type="SUPFAM" id="SSF50341">
    <property type="entry name" value="CheW-like"/>
    <property type="match status" value="1"/>
</dbReference>
<dbReference type="InterPro" id="IPR005467">
    <property type="entry name" value="His_kinase_dom"/>
</dbReference>
<evidence type="ECO:0000256" key="12">
    <source>
        <dbReference type="PROSITE-ProRule" id="PRU00110"/>
    </source>
</evidence>
<dbReference type="CDD" id="cd16916">
    <property type="entry name" value="HATPase_CheA-like"/>
    <property type="match status" value="1"/>
</dbReference>
<dbReference type="PROSITE" id="PS50894">
    <property type="entry name" value="HPT"/>
    <property type="match status" value="1"/>
</dbReference>
<evidence type="ECO:0000313" key="16">
    <source>
        <dbReference type="EMBL" id="UZE94956.1"/>
    </source>
</evidence>
<keyword evidence="10" id="KW-0902">Two-component regulatory system</keyword>
<reference evidence="16" key="1">
    <citation type="submission" date="2022-06" db="EMBL/GenBank/DDBJ databases">
        <title>Alkalimarinus sp. nov., isolated from gut of a Alitta virens.</title>
        <authorList>
            <person name="Yang A.I."/>
            <person name="Shin N.-R."/>
        </authorList>
    </citation>
    <scope>NUCLEOTIDE SEQUENCE</scope>
    <source>
        <strain evidence="16">A2M4</strain>
    </source>
</reference>
<dbReference type="SMART" id="SM00260">
    <property type="entry name" value="CheW"/>
    <property type="match status" value="1"/>
</dbReference>
<dbReference type="InterPro" id="IPR037006">
    <property type="entry name" value="CheA-like_homodim_sf"/>
</dbReference>
<dbReference type="InterPro" id="IPR036097">
    <property type="entry name" value="HisK_dim/P_sf"/>
</dbReference>
<evidence type="ECO:0000256" key="8">
    <source>
        <dbReference type="ARBA" id="ARBA00022777"/>
    </source>
</evidence>
<dbReference type="EMBL" id="CP100390">
    <property type="protein sequence ID" value="UZE94956.1"/>
    <property type="molecule type" value="Genomic_DNA"/>
</dbReference>
<dbReference type="InterPro" id="IPR051315">
    <property type="entry name" value="Bact_Chemotaxis_CheA"/>
</dbReference>
<keyword evidence="9" id="KW-0067">ATP-binding</keyword>
<dbReference type="SMART" id="SM00073">
    <property type="entry name" value="HPT"/>
    <property type="match status" value="1"/>
</dbReference>